<evidence type="ECO:0000259" key="9">
    <source>
        <dbReference type="PROSITE" id="PS51379"/>
    </source>
</evidence>
<dbReference type="GO" id="GO:0005506">
    <property type="term" value="F:iron ion binding"/>
    <property type="evidence" value="ECO:0007669"/>
    <property type="project" value="UniProtKB-UniRule"/>
</dbReference>
<dbReference type="EMBL" id="SHKY01000001">
    <property type="protein sequence ID" value="RZU48501.1"/>
    <property type="molecule type" value="Genomic_DNA"/>
</dbReference>
<accession>A0A4Q7ZE46</accession>
<protein>
    <recommendedName>
        <fullName evidence="8">Ferredoxin</fullName>
    </recommendedName>
</protein>
<dbReference type="InterPro" id="IPR017896">
    <property type="entry name" value="4Fe4S_Fe-S-bd"/>
</dbReference>
<dbReference type="RefSeq" id="WP_130507735.1">
    <property type="nucleotide sequence ID" value="NZ_SHKY01000001.1"/>
</dbReference>
<proteinExistence type="predicted"/>
<dbReference type="Gene3D" id="3.30.70.20">
    <property type="match status" value="1"/>
</dbReference>
<dbReference type="PRINTS" id="PR00352">
    <property type="entry name" value="3FE4SFRDOXIN"/>
</dbReference>
<evidence type="ECO:0000256" key="5">
    <source>
        <dbReference type="ARBA" id="ARBA00023004"/>
    </source>
</evidence>
<evidence type="ECO:0000256" key="1">
    <source>
        <dbReference type="ARBA" id="ARBA00001927"/>
    </source>
</evidence>
<evidence type="ECO:0000256" key="6">
    <source>
        <dbReference type="ARBA" id="ARBA00023014"/>
    </source>
</evidence>
<dbReference type="GO" id="GO:0009055">
    <property type="term" value="F:electron transfer activity"/>
    <property type="evidence" value="ECO:0007669"/>
    <property type="project" value="UniProtKB-UniRule"/>
</dbReference>
<dbReference type="OrthoDB" id="9803319at2"/>
<keyword evidence="4 8" id="KW-0249">Electron transport</keyword>
<dbReference type="GO" id="GO:0051538">
    <property type="term" value="F:3 iron, 4 sulfur cluster binding"/>
    <property type="evidence" value="ECO:0007669"/>
    <property type="project" value="UniProtKB-KW"/>
</dbReference>
<evidence type="ECO:0000256" key="3">
    <source>
        <dbReference type="ARBA" id="ARBA00022723"/>
    </source>
</evidence>
<evidence type="ECO:0000313" key="11">
    <source>
        <dbReference type="Proteomes" id="UP000292564"/>
    </source>
</evidence>
<evidence type="ECO:0000256" key="4">
    <source>
        <dbReference type="ARBA" id="ARBA00022982"/>
    </source>
</evidence>
<dbReference type="AlphaFoldDB" id="A0A4Q7ZE46"/>
<evidence type="ECO:0000256" key="8">
    <source>
        <dbReference type="RuleBase" id="RU368020"/>
    </source>
</evidence>
<evidence type="ECO:0000313" key="10">
    <source>
        <dbReference type="EMBL" id="RZU48501.1"/>
    </source>
</evidence>
<dbReference type="PANTHER" id="PTHR36923">
    <property type="entry name" value="FERREDOXIN"/>
    <property type="match status" value="1"/>
</dbReference>
<evidence type="ECO:0000256" key="7">
    <source>
        <dbReference type="ARBA" id="ARBA00023291"/>
    </source>
</evidence>
<keyword evidence="3 8" id="KW-0479">Metal-binding</keyword>
<dbReference type="PROSITE" id="PS51379">
    <property type="entry name" value="4FE4S_FER_2"/>
    <property type="match status" value="1"/>
</dbReference>
<comment type="cofactor">
    <cofactor evidence="1">
        <name>[3Fe-4S] cluster</name>
        <dbReference type="ChEBI" id="CHEBI:21137"/>
    </cofactor>
</comment>
<evidence type="ECO:0000256" key="2">
    <source>
        <dbReference type="ARBA" id="ARBA00022448"/>
    </source>
</evidence>
<dbReference type="InterPro" id="IPR001080">
    <property type="entry name" value="3Fe4S_ferredoxin"/>
</dbReference>
<comment type="function">
    <text evidence="8">Ferredoxins are iron-sulfur proteins that transfer electrons in a wide variety of metabolic reactions.</text>
</comment>
<sequence length="65" mass="6762">MKVAVDTSLCIGSGMCALTAPAVFDQDPDEAVVVLRDPAPPAEQHEAVRQAVLRCPAAVISVTDD</sequence>
<feature type="domain" description="4Fe-4S ferredoxin-type" evidence="9">
    <location>
        <begin position="1"/>
        <end position="29"/>
    </location>
</feature>
<organism evidence="10 11">
    <name type="scientific">Krasilnikovia cinnamomea</name>
    <dbReference type="NCBI Taxonomy" id="349313"/>
    <lineage>
        <taxon>Bacteria</taxon>
        <taxon>Bacillati</taxon>
        <taxon>Actinomycetota</taxon>
        <taxon>Actinomycetes</taxon>
        <taxon>Micromonosporales</taxon>
        <taxon>Micromonosporaceae</taxon>
        <taxon>Krasilnikovia</taxon>
    </lineage>
</organism>
<dbReference type="InterPro" id="IPR051269">
    <property type="entry name" value="Fe-S_cluster_ET"/>
</dbReference>
<keyword evidence="11" id="KW-1185">Reference proteome</keyword>
<dbReference type="SUPFAM" id="SSF54862">
    <property type="entry name" value="4Fe-4S ferredoxins"/>
    <property type="match status" value="1"/>
</dbReference>
<dbReference type="Pfam" id="PF13370">
    <property type="entry name" value="Fer4_13"/>
    <property type="match status" value="1"/>
</dbReference>
<keyword evidence="2 8" id="KW-0813">Transport</keyword>
<gene>
    <name evidence="10" type="ORF">EV385_0218</name>
</gene>
<keyword evidence="5 8" id="KW-0408">Iron</keyword>
<dbReference type="Proteomes" id="UP000292564">
    <property type="component" value="Unassembled WGS sequence"/>
</dbReference>
<comment type="caution">
    <text evidence="10">The sequence shown here is derived from an EMBL/GenBank/DDBJ whole genome shotgun (WGS) entry which is preliminary data.</text>
</comment>
<keyword evidence="6 8" id="KW-0411">Iron-sulfur</keyword>
<name>A0A4Q7ZE46_9ACTN</name>
<keyword evidence="7" id="KW-0003">3Fe-4S</keyword>
<dbReference type="PANTHER" id="PTHR36923:SF3">
    <property type="entry name" value="FERREDOXIN"/>
    <property type="match status" value="1"/>
</dbReference>
<reference evidence="10 11" key="1">
    <citation type="submission" date="2019-02" db="EMBL/GenBank/DDBJ databases">
        <title>Sequencing the genomes of 1000 actinobacteria strains.</title>
        <authorList>
            <person name="Klenk H.-P."/>
        </authorList>
    </citation>
    <scope>NUCLEOTIDE SEQUENCE [LARGE SCALE GENOMIC DNA]</scope>
    <source>
        <strain evidence="10 11">DSM 45162</strain>
    </source>
</reference>